<dbReference type="EMBL" id="BK032685">
    <property type="protein sequence ID" value="DAF55056.1"/>
    <property type="molecule type" value="Genomic_DNA"/>
</dbReference>
<proteinExistence type="predicted"/>
<name>A0A8S5SVV8_9CAUD</name>
<sequence>MGKHRKKEAQLEKLSFQNLGCQACHWHPLTYNYYNRNGKMTSEKKFDQIKYQNEYNRKNYDHINIMVAKGKKDIVKAKAKEKGESMSEYIWKAVEKRLLEDEQVS</sequence>
<organism evidence="1">
    <name type="scientific">Myoviridae sp. ctBTH15</name>
    <dbReference type="NCBI Taxonomy" id="2827666"/>
    <lineage>
        <taxon>Viruses</taxon>
        <taxon>Duplodnaviria</taxon>
        <taxon>Heunggongvirae</taxon>
        <taxon>Uroviricota</taxon>
        <taxon>Caudoviricetes</taxon>
    </lineage>
</organism>
<protein>
    <submittedName>
        <fullName evidence="1">Arc-like DNA binding domain protein</fullName>
    </submittedName>
</protein>
<accession>A0A8S5SVV8</accession>
<evidence type="ECO:0000313" key="1">
    <source>
        <dbReference type="EMBL" id="DAF55056.1"/>
    </source>
</evidence>
<reference evidence="1" key="1">
    <citation type="journal article" date="2021" name="Proc. Natl. Acad. Sci. U.S.A.">
        <title>A Catalog of Tens of Thousands of Viruses from Human Metagenomes Reveals Hidden Associations with Chronic Diseases.</title>
        <authorList>
            <person name="Tisza M.J."/>
            <person name="Buck C.B."/>
        </authorList>
    </citation>
    <scope>NUCLEOTIDE SEQUENCE</scope>
    <source>
        <strain evidence="1">CtBTH15</strain>
    </source>
</reference>
<dbReference type="Gene3D" id="1.10.1220.10">
    <property type="entry name" value="Met repressor-like"/>
    <property type="match status" value="1"/>
</dbReference>
<dbReference type="InterPro" id="IPR013321">
    <property type="entry name" value="Arc_rbn_hlx_hlx"/>
</dbReference>
<dbReference type="GO" id="GO:0006355">
    <property type="term" value="P:regulation of DNA-templated transcription"/>
    <property type="evidence" value="ECO:0007669"/>
    <property type="project" value="InterPro"/>
</dbReference>